<dbReference type="GO" id="GO:0000287">
    <property type="term" value="F:magnesium ion binding"/>
    <property type="evidence" value="ECO:0007669"/>
    <property type="project" value="TreeGrafter"/>
</dbReference>
<sequence>MKRKIKMIGMDLDGTLLTTKKELLPYTREILRKAIDQGVVVLAATGRALSGVPQELLEFPGMRYVVTANGARIIDQQSENMILYEKLLPLEKANQLLDVFRKYDTLLEVYFDGRGYVSREHLNKLSHYVPDPYMVNYISRTRTSVDDLEALIQEKQAPMDKVQALFYDLKERQTVLDEIEQWNDVSVAHALAMNIEVNAGGVNKGSAMLRLGEMLGIRREEIMACGDGNNDLDMLKTVGFAVAMKNAESSVKAAADYITGTNDEQGVAKAIEHFVLR</sequence>
<evidence type="ECO:0000313" key="2">
    <source>
        <dbReference type="Proteomes" id="UP000184301"/>
    </source>
</evidence>
<dbReference type="STRING" id="1121950.SAMN02745243_00672"/>
<dbReference type="InterPro" id="IPR006379">
    <property type="entry name" value="HAD-SF_hydro_IIB"/>
</dbReference>
<dbReference type="AlphaFoldDB" id="A0A1M6JJX4"/>
<reference evidence="1 2" key="1">
    <citation type="submission" date="2016-11" db="EMBL/GenBank/DDBJ databases">
        <authorList>
            <person name="Jaros S."/>
            <person name="Januszkiewicz K."/>
            <person name="Wedrychowicz H."/>
        </authorList>
    </citation>
    <scope>NUCLEOTIDE SEQUENCE [LARGE SCALE GENOMIC DNA]</scope>
    <source>
        <strain evidence="1 2">DSM 15480</strain>
    </source>
</reference>
<dbReference type="InterPro" id="IPR000150">
    <property type="entry name" value="Cof"/>
</dbReference>
<dbReference type="InterPro" id="IPR036412">
    <property type="entry name" value="HAD-like_sf"/>
</dbReference>
<keyword evidence="2" id="KW-1185">Reference proteome</keyword>
<accession>A0A1M6JJX4</accession>
<dbReference type="PANTHER" id="PTHR10000:SF8">
    <property type="entry name" value="HAD SUPERFAMILY HYDROLASE-LIKE, TYPE 3"/>
    <property type="match status" value="1"/>
</dbReference>
<gene>
    <name evidence="1" type="ORF">SAMN02745243_00672</name>
</gene>
<protein>
    <recommendedName>
        <fullName evidence="3">Haloacid dehalogenase-like hydrolase</fullName>
    </recommendedName>
</protein>
<dbReference type="Pfam" id="PF08282">
    <property type="entry name" value="Hydrolase_3"/>
    <property type="match status" value="1"/>
</dbReference>
<dbReference type="SFLD" id="SFLDS00003">
    <property type="entry name" value="Haloacid_Dehalogenase"/>
    <property type="match status" value="1"/>
</dbReference>
<dbReference type="OrthoDB" id="9781413at2"/>
<dbReference type="SFLD" id="SFLDG01140">
    <property type="entry name" value="C2.B:_Phosphomannomutase_and_P"/>
    <property type="match status" value="1"/>
</dbReference>
<dbReference type="SUPFAM" id="SSF56784">
    <property type="entry name" value="HAD-like"/>
    <property type="match status" value="1"/>
</dbReference>
<dbReference type="RefSeq" id="WP_073105044.1">
    <property type="nucleotide sequence ID" value="NZ_FQZY01000009.1"/>
</dbReference>
<evidence type="ECO:0008006" key="3">
    <source>
        <dbReference type="Google" id="ProtNLM"/>
    </source>
</evidence>
<dbReference type="Gene3D" id="3.30.1240.10">
    <property type="match status" value="1"/>
</dbReference>
<name>A0A1M6JJX4_9FIRM</name>
<dbReference type="Proteomes" id="UP000184301">
    <property type="component" value="Unassembled WGS sequence"/>
</dbReference>
<evidence type="ECO:0000313" key="1">
    <source>
        <dbReference type="EMBL" id="SHJ46973.1"/>
    </source>
</evidence>
<dbReference type="GO" id="GO:0016791">
    <property type="term" value="F:phosphatase activity"/>
    <property type="evidence" value="ECO:0007669"/>
    <property type="project" value="TreeGrafter"/>
</dbReference>
<dbReference type="InterPro" id="IPR023214">
    <property type="entry name" value="HAD_sf"/>
</dbReference>
<dbReference type="GO" id="GO:0005829">
    <property type="term" value="C:cytosol"/>
    <property type="evidence" value="ECO:0007669"/>
    <property type="project" value="TreeGrafter"/>
</dbReference>
<dbReference type="CDD" id="cd07516">
    <property type="entry name" value="HAD_Pase"/>
    <property type="match status" value="1"/>
</dbReference>
<dbReference type="NCBIfam" id="TIGR01484">
    <property type="entry name" value="HAD-SF-IIB"/>
    <property type="match status" value="1"/>
</dbReference>
<dbReference type="NCBIfam" id="TIGR00099">
    <property type="entry name" value="Cof-subfamily"/>
    <property type="match status" value="1"/>
</dbReference>
<dbReference type="Gene3D" id="3.40.50.1000">
    <property type="entry name" value="HAD superfamily/HAD-like"/>
    <property type="match status" value="1"/>
</dbReference>
<dbReference type="EMBL" id="FQZY01000009">
    <property type="protein sequence ID" value="SHJ46973.1"/>
    <property type="molecule type" value="Genomic_DNA"/>
</dbReference>
<dbReference type="PANTHER" id="PTHR10000">
    <property type="entry name" value="PHOSPHOSERINE PHOSPHATASE"/>
    <property type="match status" value="1"/>
</dbReference>
<organism evidence="1 2">
    <name type="scientific">Hespellia stercorisuis DSM 15480</name>
    <dbReference type="NCBI Taxonomy" id="1121950"/>
    <lineage>
        <taxon>Bacteria</taxon>
        <taxon>Bacillati</taxon>
        <taxon>Bacillota</taxon>
        <taxon>Clostridia</taxon>
        <taxon>Lachnospirales</taxon>
        <taxon>Lachnospiraceae</taxon>
        <taxon>Hespellia</taxon>
    </lineage>
</organism>
<proteinExistence type="predicted"/>